<dbReference type="PANTHER" id="PTHR24567">
    <property type="entry name" value="CRP FAMILY TRANSCRIPTIONAL REGULATORY PROTEIN"/>
    <property type="match status" value="1"/>
</dbReference>
<evidence type="ECO:0000256" key="3">
    <source>
        <dbReference type="ARBA" id="ARBA00023163"/>
    </source>
</evidence>
<feature type="domain" description="HTH crp-type" evidence="5">
    <location>
        <begin position="147"/>
        <end position="210"/>
    </location>
</feature>
<comment type="caution">
    <text evidence="6">The sequence shown here is derived from an EMBL/GenBank/DDBJ whole genome shotgun (WGS) entry which is preliminary data.</text>
</comment>
<organism evidence="6 7">
    <name type="scientific">Mangrovibacterium diazotrophicum</name>
    <dbReference type="NCBI Taxonomy" id="1261403"/>
    <lineage>
        <taxon>Bacteria</taxon>
        <taxon>Pseudomonadati</taxon>
        <taxon>Bacteroidota</taxon>
        <taxon>Bacteroidia</taxon>
        <taxon>Marinilabiliales</taxon>
        <taxon>Prolixibacteraceae</taxon>
        <taxon>Mangrovibacterium</taxon>
    </lineage>
</organism>
<dbReference type="InterPro" id="IPR018490">
    <property type="entry name" value="cNMP-bd_dom_sf"/>
</dbReference>
<accession>A0A419W8F9</accession>
<proteinExistence type="predicted"/>
<keyword evidence="3" id="KW-0804">Transcription</keyword>
<name>A0A419W8F9_9BACT</name>
<reference evidence="6 7" key="1">
    <citation type="submission" date="2018-09" db="EMBL/GenBank/DDBJ databases">
        <title>Genomic Encyclopedia of Archaeal and Bacterial Type Strains, Phase II (KMG-II): from individual species to whole genera.</title>
        <authorList>
            <person name="Goeker M."/>
        </authorList>
    </citation>
    <scope>NUCLEOTIDE SEQUENCE [LARGE SCALE GENOMIC DNA]</scope>
    <source>
        <strain evidence="6 7">DSM 27148</strain>
    </source>
</reference>
<dbReference type="AlphaFoldDB" id="A0A419W8F9"/>
<dbReference type="GO" id="GO:0003677">
    <property type="term" value="F:DNA binding"/>
    <property type="evidence" value="ECO:0007669"/>
    <property type="project" value="UniProtKB-KW"/>
</dbReference>
<dbReference type="SMART" id="SM00419">
    <property type="entry name" value="HTH_CRP"/>
    <property type="match status" value="1"/>
</dbReference>
<dbReference type="Pfam" id="PF13545">
    <property type="entry name" value="HTH_Crp_2"/>
    <property type="match status" value="1"/>
</dbReference>
<dbReference type="InterPro" id="IPR036388">
    <property type="entry name" value="WH-like_DNA-bd_sf"/>
</dbReference>
<protein>
    <submittedName>
        <fullName evidence="6">CRP/FNR family transcriptional regulator</fullName>
    </submittedName>
</protein>
<sequence length="217" mass="25305">MNSILPELEKRFPFFEKELIEEMQACGITQNFNTGDEILREGQYIKSLPIVLEGNIRIVRRDAEGRELLLYFLNPGEACSMALTCCIGEQQSNISAYADNDSMLIRIPAEQLDQWMIKYPSWKTYIMYSYRKRFDELLDTIDAVAFLEMDDRLTRFFYAHFKATGETIFKGKHQDIANHLNTSREVISRLLKQMETKGLVSLSREVIDYTPITDQFN</sequence>
<dbReference type="RefSeq" id="WP_120273033.1">
    <property type="nucleotide sequence ID" value="NZ_RAPN01000001.1"/>
</dbReference>
<dbReference type="EMBL" id="RAPN01000001">
    <property type="protein sequence ID" value="RKD91757.1"/>
    <property type="molecule type" value="Genomic_DNA"/>
</dbReference>
<dbReference type="Pfam" id="PF00027">
    <property type="entry name" value="cNMP_binding"/>
    <property type="match status" value="1"/>
</dbReference>
<dbReference type="CDD" id="cd00038">
    <property type="entry name" value="CAP_ED"/>
    <property type="match status" value="1"/>
</dbReference>
<evidence type="ECO:0000256" key="1">
    <source>
        <dbReference type="ARBA" id="ARBA00023015"/>
    </source>
</evidence>
<dbReference type="InterPro" id="IPR036390">
    <property type="entry name" value="WH_DNA-bd_sf"/>
</dbReference>
<dbReference type="GO" id="GO:0003700">
    <property type="term" value="F:DNA-binding transcription factor activity"/>
    <property type="evidence" value="ECO:0007669"/>
    <property type="project" value="TreeGrafter"/>
</dbReference>
<keyword evidence="7" id="KW-1185">Reference proteome</keyword>
<feature type="domain" description="Cyclic nucleotide-binding" evidence="4">
    <location>
        <begin position="11"/>
        <end position="77"/>
    </location>
</feature>
<evidence type="ECO:0000313" key="7">
    <source>
        <dbReference type="Proteomes" id="UP000283387"/>
    </source>
</evidence>
<dbReference type="SUPFAM" id="SSF51206">
    <property type="entry name" value="cAMP-binding domain-like"/>
    <property type="match status" value="1"/>
</dbReference>
<dbReference type="InterPro" id="IPR000595">
    <property type="entry name" value="cNMP-bd_dom"/>
</dbReference>
<dbReference type="Proteomes" id="UP000283387">
    <property type="component" value="Unassembled WGS sequence"/>
</dbReference>
<dbReference type="InterPro" id="IPR050397">
    <property type="entry name" value="Env_Response_Regulators"/>
</dbReference>
<dbReference type="InterPro" id="IPR012318">
    <property type="entry name" value="HTH_CRP"/>
</dbReference>
<evidence type="ECO:0000313" key="6">
    <source>
        <dbReference type="EMBL" id="RKD91757.1"/>
    </source>
</evidence>
<evidence type="ECO:0000256" key="2">
    <source>
        <dbReference type="ARBA" id="ARBA00023125"/>
    </source>
</evidence>
<dbReference type="Gene3D" id="1.10.10.10">
    <property type="entry name" value="Winged helix-like DNA-binding domain superfamily/Winged helix DNA-binding domain"/>
    <property type="match status" value="1"/>
</dbReference>
<evidence type="ECO:0000259" key="4">
    <source>
        <dbReference type="PROSITE" id="PS50042"/>
    </source>
</evidence>
<keyword evidence="1" id="KW-0805">Transcription regulation</keyword>
<dbReference type="PROSITE" id="PS50042">
    <property type="entry name" value="CNMP_BINDING_3"/>
    <property type="match status" value="1"/>
</dbReference>
<dbReference type="InterPro" id="IPR014710">
    <property type="entry name" value="RmlC-like_jellyroll"/>
</dbReference>
<dbReference type="PROSITE" id="PS51063">
    <property type="entry name" value="HTH_CRP_2"/>
    <property type="match status" value="1"/>
</dbReference>
<dbReference type="PANTHER" id="PTHR24567:SF26">
    <property type="entry name" value="REGULATORY PROTEIN YEIL"/>
    <property type="match status" value="1"/>
</dbReference>
<dbReference type="OrthoDB" id="1116216at2"/>
<dbReference type="GO" id="GO:0005829">
    <property type="term" value="C:cytosol"/>
    <property type="evidence" value="ECO:0007669"/>
    <property type="project" value="TreeGrafter"/>
</dbReference>
<keyword evidence="2" id="KW-0238">DNA-binding</keyword>
<evidence type="ECO:0000259" key="5">
    <source>
        <dbReference type="PROSITE" id="PS51063"/>
    </source>
</evidence>
<dbReference type="Gene3D" id="2.60.120.10">
    <property type="entry name" value="Jelly Rolls"/>
    <property type="match status" value="1"/>
</dbReference>
<gene>
    <name evidence="6" type="ORF">BC643_2122</name>
</gene>
<dbReference type="SUPFAM" id="SSF46785">
    <property type="entry name" value="Winged helix' DNA-binding domain"/>
    <property type="match status" value="1"/>
</dbReference>